<reference evidence="1 2" key="1">
    <citation type="submission" date="2018-08" db="EMBL/GenBank/DDBJ databases">
        <title>Achromobacter xylosoxidans Genome sequencing and assembly.</title>
        <authorList>
            <person name="Wang R."/>
            <person name="Rensing C."/>
            <person name="Li Y."/>
        </authorList>
    </citation>
    <scope>NUCLEOTIDE SEQUENCE [LARGE SCALE GENOMIC DNA]</scope>
    <source>
        <strain evidence="1 2">GD003A</strain>
    </source>
</reference>
<dbReference type="OrthoDB" id="8481694at2"/>
<organism evidence="1 2">
    <name type="scientific">Alcaligenes xylosoxydans xylosoxydans</name>
    <name type="common">Achromobacter xylosoxidans</name>
    <dbReference type="NCBI Taxonomy" id="85698"/>
    <lineage>
        <taxon>Bacteria</taxon>
        <taxon>Pseudomonadati</taxon>
        <taxon>Pseudomonadota</taxon>
        <taxon>Betaproteobacteria</taxon>
        <taxon>Burkholderiales</taxon>
        <taxon>Alcaligenaceae</taxon>
        <taxon>Achromobacter</taxon>
    </lineage>
</organism>
<accession>A0A424WJM5</accession>
<dbReference type="AlphaFoldDB" id="A0A424WJM5"/>
<gene>
    <name evidence="1" type="ORF">DY367_01595</name>
</gene>
<name>A0A424WJM5_ALCXX</name>
<sequence>MHTLDTAAEYPQMNIRASSYFVLQAAHTCTRCGEETPVHALAVPPGHQCTEADIELDEVDADSPGLSPAAFSTWLFSPPQWLDIADPALISQTWLLSPTVTQTMQALSPGYRQNPDNQGQWTNFCAHCGRPIWEGDLYPKPGQAFSPADAEAAARIQVRTVDEPFEAYYGMCWTANYRNKWPLFARLGYEYSEAD</sequence>
<evidence type="ECO:0000313" key="2">
    <source>
        <dbReference type="Proteomes" id="UP000285324"/>
    </source>
</evidence>
<dbReference type="RefSeq" id="WP_118931465.1">
    <property type="nucleotide sequence ID" value="NZ_CP061008.1"/>
</dbReference>
<protein>
    <submittedName>
        <fullName evidence="1">Uncharacterized protein</fullName>
    </submittedName>
</protein>
<dbReference type="EMBL" id="QVXO01000002">
    <property type="protein sequence ID" value="RPJ93475.1"/>
    <property type="molecule type" value="Genomic_DNA"/>
</dbReference>
<evidence type="ECO:0000313" key="1">
    <source>
        <dbReference type="EMBL" id="RPJ93475.1"/>
    </source>
</evidence>
<comment type="caution">
    <text evidence="1">The sequence shown here is derived from an EMBL/GenBank/DDBJ whole genome shotgun (WGS) entry which is preliminary data.</text>
</comment>
<proteinExistence type="predicted"/>
<dbReference type="Proteomes" id="UP000285324">
    <property type="component" value="Unassembled WGS sequence"/>
</dbReference>